<dbReference type="RefSeq" id="WP_211849409.1">
    <property type="nucleotide sequence ID" value="NZ_JAAEDL010000043.1"/>
</dbReference>
<dbReference type="EMBL" id="JAAEDL010000043">
    <property type="protein sequence ID" value="MBR0683845.1"/>
    <property type="molecule type" value="Genomic_DNA"/>
</dbReference>
<reference evidence="2" key="1">
    <citation type="submission" date="2020-01" db="EMBL/GenBank/DDBJ databases">
        <authorList>
            <person name="Rat A."/>
        </authorList>
    </citation>
    <scope>NUCLEOTIDE SEQUENCE</scope>
    <source>
        <strain evidence="2">LMG 31228</strain>
    </source>
</reference>
<feature type="compositionally biased region" description="Basic and acidic residues" evidence="1">
    <location>
        <begin position="138"/>
        <end position="163"/>
    </location>
</feature>
<feature type="region of interest" description="Disordered" evidence="1">
    <location>
        <begin position="138"/>
        <end position="176"/>
    </location>
</feature>
<protein>
    <submittedName>
        <fullName evidence="2">Uncharacterized protein</fullName>
    </submittedName>
</protein>
<keyword evidence="3" id="KW-1185">Reference proteome</keyword>
<dbReference type="AlphaFoldDB" id="A0A9X9XJF9"/>
<reference evidence="2" key="2">
    <citation type="journal article" date="2021" name="Syst. Appl. Microbiol.">
        <title>Roseomonas hellenica sp. nov., isolated from roots of wild-growing Alkanna tinctoria.</title>
        <authorList>
            <person name="Rat A."/>
            <person name="Naranjo H.D."/>
            <person name="Lebbe L."/>
            <person name="Cnockaert M."/>
            <person name="Krigas N."/>
            <person name="Grigoriadou K."/>
            <person name="Maloupa E."/>
            <person name="Willems A."/>
        </authorList>
    </citation>
    <scope>NUCLEOTIDE SEQUENCE</scope>
    <source>
        <strain evidence="2">LMG 31228</strain>
    </source>
</reference>
<gene>
    <name evidence="2" type="ORF">GXW74_25440</name>
</gene>
<dbReference type="Proteomes" id="UP001138709">
    <property type="component" value="Unassembled WGS sequence"/>
</dbReference>
<sequence>MDQDNTITMFHAGRLSTEAAPPWLIAIRERRSKAMDWNKAALAVLGYTTAHVTIGHDAFPIGEMRAYPTPDGGRYVELGEGEGTFAEIWVAEATDWLPFNSSYVEPFLLTRATLHQADRTERLGNALIAFARHGEGKHLDRETGESRIDHREDWEREKRERAQQRALSAAHASQNA</sequence>
<evidence type="ECO:0000313" key="2">
    <source>
        <dbReference type="EMBL" id="MBR0683845.1"/>
    </source>
</evidence>
<proteinExistence type="predicted"/>
<accession>A0A9X9XJF9</accession>
<evidence type="ECO:0000313" key="3">
    <source>
        <dbReference type="Proteomes" id="UP001138709"/>
    </source>
</evidence>
<name>A0A9X9XJF9_9PROT</name>
<evidence type="ECO:0000256" key="1">
    <source>
        <dbReference type="SAM" id="MobiDB-lite"/>
    </source>
</evidence>
<organism evidence="2 3">
    <name type="scientific">Neoroseomonas eburnea</name>
    <dbReference type="NCBI Taxonomy" id="1346889"/>
    <lineage>
        <taxon>Bacteria</taxon>
        <taxon>Pseudomonadati</taxon>
        <taxon>Pseudomonadota</taxon>
        <taxon>Alphaproteobacteria</taxon>
        <taxon>Acetobacterales</taxon>
        <taxon>Acetobacteraceae</taxon>
        <taxon>Neoroseomonas</taxon>
    </lineage>
</organism>
<comment type="caution">
    <text evidence="2">The sequence shown here is derived from an EMBL/GenBank/DDBJ whole genome shotgun (WGS) entry which is preliminary data.</text>
</comment>